<gene>
    <name evidence="1" type="ORF">HSBAA_30550</name>
</gene>
<name>A0A455UB34_9GAMM</name>
<organism evidence="1 2">
    <name type="scientific">Vreelandella sulfidaeris</name>
    <dbReference type="NCBI Taxonomy" id="115553"/>
    <lineage>
        <taxon>Bacteria</taxon>
        <taxon>Pseudomonadati</taxon>
        <taxon>Pseudomonadota</taxon>
        <taxon>Gammaproteobacteria</taxon>
        <taxon>Oceanospirillales</taxon>
        <taxon>Halomonadaceae</taxon>
        <taxon>Vreelandella</taxon>
    </lineage>
</organism>
<accession>A0A455UB34</accession>
<evidence type="ECO:0000313" key="1">
    <source>
        <dbReference type="EMBL" id="BBI61749.1"/>
    </source>
</evidence>
<reference evidence="1 2" key="1">
    <citation type="journal article" date="2019" name="Microbiol. Resour. Announc.">
        <title>Complete Genome Sequence of Halomonas sulfidaeris Strain Esulfide1 Isolated from a Metal Sulfide Rock at a Depth of 2,200 Meters, Obtained Using Nanopore Sequencing.</title>
        <authorList>
            <person name="Saito M."/>
            <person name="Nishigata A."/>
            <person name="Galipon J."/>
            <person name="Arakawa K."/>
        </authorList>
    </citation>
    <scope>NUCLEOTIDE SEQUENCE [LARGE SCALE GENOMIC DNA]</scope>
    <source>
        <strain evidence="1 2">ATCC BAA-803</strain>
    </source>
</reference>
<dbReference type="Proteomes" id="UP000320231">
    <property type="component" value="Chromosome"/>
</dbReference>
<protein>
    <submittedName>
        <fullName evidence="1">Uncharacterized protein</fullName>
    </submittedName>
</protein>
<dbReference type="KEGG" id="hsr:HSBAA_30550"/>
<proteinExistence type="predicted"/>
<evidence type="ECO:0000313" key="2">
    <source>
        <dbReference type="Proteomes" id="UP000320231"/>
    </source>
</evidence>
<dbReference type="EMBL" id="AP019514">
    <property type="protein sequence ID" value="BBI61749.1"/>
    <property type="molecule type" value="Genomic_DNA"/>
</dbReference>
<dbReference type="AlphaFoldDB" id="A0A455UB34"/>
<sequence>MTINELEACGIDWFGRPLCRHKTTGIYYCVLEEGITFHDVLKGDAELYYKGRDREDEPSHPVELMK</sequence>